<organism evidence="2 3">
    <name type="scientific">Methylobacterium isbiliense</name>
    <dbReference type="NCBI Taxonomy" id="315478"/>
    <lineage>
        <taxon>Bacteria</taxon>
        <taxon>Pseudomonadati</taxon>
        <taxon>Pseudomonadota</taxon>
        <taxon>Alphaproteobacteria</taxon>
        <taxon>Hyphomicrobiales</taxon>
        <taxon>Methylobacteriaceae</taxon>
        <taxon>Methylobacterium</taxon>
    </lineage>
</organism>
<keyword evidence="3" id="KW-1185">Reference proteome</keyword>
<gene>
    <name evidence="2" type="ORF">GMJLKIPL_4025</name>
</gene>
<dbReference type="Proteomes" id="UP001055153">
    <property type="component" value="Unassembled WGS sequence"/>
</dbReference>
<name>A0ABQ4SFS8_9HYPH</name>
<proteinExistence type="predicted"/>
<sequence>MQAEAPEGEVDEEVGGDVDRGAGFGIAPGGLKRPGVLVAMPFDRDLIARFRETFPTARFRRASRRWFVPGTTAGRRVDAWIGREMSLRDAYADDKGRDAYAFEPLESRYLAAAPEGLIVRTPYSRTVVETLRGIAPAHWDPAVRAWRVPWRAYEALKAVWPTIEEAAARNEPHAKRARHAARDPGAESERRRHRFPVPAQDPPPLGVPVETASYGVVTFEALDAEPLDPGALPAAYAPLPASGRYVWGWWRMPTFAELAETVPAARPDDLRRGWWPATREGIETRRRRLREAERARATRSRAAEETAQETAQDASEEA</sequence>
<comment type="caution">
    <text evidence="2">The sequence shown here is derived from an EMBL/GenBank/DDBJ whole genome shotgun (WGS) entry which is preliminary data.</text>
</comment>
<reference evidence="2" key="1">
    <citation type="journal article" date="2021" name="Front. Microbiol.">
        <title>Comprehensive Comparative Genomics and Phenotyping of Methylobacterium Species.</title>
        <authorList>
            <person name="Alessa O."/>
            <person name="Ogura Y."/>
            <person name="Fujitani Y."/>
            <person name="Takami H."/>
            <person name="Hayashi T."/>
            <person name="Sahin N."/>
            <person name="Tani A."/>
        </authorList>
    </citation>
    <scope>NUCLEOTIDE SEQUENCE</scope>
    <source>
        <strain evidence="2">DSM 17168</strain>
    </source>
</reference>
<evidence type="ECO:0008006" key="4">
    <source>
        <dbReference type="Google" id="ProtNLM"/>
    </source>
</evidence>
<evidence type="ECO:0000313" key="3">
    <source>
        <dbReference type="Proteomes" id="UP001055153"/>
    </source>
</evidence>
<accession>A0ABQ4SFS8</accession>
<dbReference type="EMBL" id="BPQQ01000047">
    <property type="protein sequence ID" value="GJE02081.1"/>
    <property type="molecule type" value="Genomic_DNA"/>
</dbReference>
<feature type="region of interest" description="Disordered" evidence="1">
    <location>
        <begin position="170"/>
        <end position="207"/>
    </location>
</feature>
<evidence type="ECO:0000313" key="2">
    <source>
        <dbReference type="EMBL" id="GJE02081.1"/>
    </source>
</evidence>
<dbReference type="RefSeq" id="WP_238237443.1">
    <property type="nucleotide sequence ID" value="NZ_BPQQ01000047.1"/>
</dbReference>
<feature type="region of interest" description="Disordered" evidence="1">
    <location>
        <begin position="282"/>
        <end position="318"/>
    </location>
</feature>
<feature type="compositionally biased region" description="Low complexity" evidence="1">
    <location>
        <begin position="308"/>
        <end position="318"/>
    </location>
</feature>
<feature type="compositionally biased region" description="Basic and acidic residues" evidence="1">
    <location>
        <begin position="170"/>
        <end position="190"/>
    </location>
</feature>
<evidence type="ECO:0000256" key="1">
    <source>
        <dbReference type="SAM" id="MobiDB-lite"/>
    </source>
</evidence>
<reference evidence="2" key="2">
    <citation type="submission" date="2021-08" db="EMBL/GenBank/DDBJ databases">
        <authorList>
            <person name="Tani A."/>
            <person name="Ola A."/>
            <person name="Ogura Y."/>
            <person name="Katsura K."/>
            <person name="Hayashi T."/>
        </authorList>
    </citation>
    <scope>NUCLEOTIDE SEQUENCE</scope>
    <source>
        <strain evidence="2">DSM 17168</strain>
    </source>
</reference>
<feature type="compositionally biased region" description="Basic and acidic residues" evidence="1">
    <location>
        <begin position="282"/>
        <end position="304"/>
    </location>
</feature>
<protein>
    <recommendedName>
        <fullName evidence="4">HARP domain-containing protein</fullName>
    </recommendedName>
</protein>